<protein>
    <submittedName>
        <fullName evidence="1">PROTEIN/DNA Complex catalytic motif, Helix-turn-helix DNA</fullName>
    </submittedName>
</protein>
<accession>A0A8S5VGW6</accession>
<sequence>MEGRISVKIGDRFNRLTAVHDAPNAFIGKSSCRRHWYECSCGKVAKILFDRYVRTGQTSSCGFCRKVYTKHILYRRAVKILDRCNNPMSTAYKYYGGRGIKCLLGTTPVEVLLNILKIPGFKEGLTLDRIDNNGHYKLSNLRWASRKDQMLNTRYSVTIESLAKKSRTVRDFKRICAHHNWNIKEFIKIRDFNCTGPAKHFFIHKSLNNFNDYAITSSKTSSEEEKPLP</sequence>
<name>A0A8S5VGW6_9CAUD</name>
<reference evidence="1" key="1">
    <citation type="journal article" date="2021" name="Proc. Natl. Acad. Sci. U.S.A.">
        <title>A Catalog of Tens of Thousands of Viruses from Human Metagenomes Reveals Hidden Associations with Chronic Diseases.</title>
        <authorList>
            <person name="Tisza M.J."/>
            <person name="Buck C.B."/>
        </authorList>
    </citation>
    <scope>NUCLEOTIDE SEQUENCE</scope>
    <source>
        <strain evidence="1">CtkfK18</strain>
    </source>
</reference>
<organism evidence="1">
    <name type="scientific">Myoviridae sp. ctkfK18</name>
    <dbReference type="NCBI Taxonomy" id="2825165"/>
    <lineage>
        <taxon>Viruses</taxon>
        <taxon>Duplodnaviria</taxon>
        <taxon>Heunggongvirae</taxon>
        <taxon>Uroviricota</taxon>
        <taxon>Caudoviricetes</taxon>
    </lineage>
</organism>
<evidence type="ECO:0000313" key="1">
    <source>
        <dbReference type="EMBL" id="DAG05831.1"/>
    </source>
</evidence>
<dbReference type="EMBL" id="BK016265">
    <property type="protein sequence ID" value="DAG05831.1"/>
    <property type="molecule type" value="Genomic_DNA"/>
</dbReference>
<proteinExistence type="predicted"/>